<evidence type="ECO:0000313" key="3">
    <source>
        <dbReference type="Proteomes" id="UP000094757"/>
    </source>
</evidence>
<evidence type="ECO:0000313" key="2">
    <source>
        <dbReference type="EMBL" id="RID94640.1"/>
    </source>
</evidence>
<dbReference type="Proteomes" id="UP000266262">
    <property type="component" value="Unassembled WGS sequence"/>
</dbReference>
<organism evidence="1 3">
    <name type="scientific">Dialister pneumosintes</name>
    <dbReference type="NCBI Taxonomy" id="39950"/>
    <lineage>
        <taxon>Bacteria</taxon>
        <taxon>Bacillati</taxon>
        <taxon>Bacillota</taxon>
        <taxon>Negativicutes</taxon>
        <taxon>Veillonellales</taxon>
        <taxon>Veillonellaceae</taxon>
        <taxon>Dialister</taxon>
    </lineage>
</organism>
<protein>
    <submittedName>
        <fullName evidence="1">Uncharacterized protein</fullName>
    </submittedName>
</protein>
<reference evidence="3" key="1">
    <citation type="submission" date="2016-08" db="EMBL/GenBank/DDBJ databases">
        <authorList>
            <person name="Holder M.E."/>
            <person name="Ajami N.J."/>
            <person name="Petrosino J.F."/>
        </authorList>
    </citation>
    <scope>NUCLEOTIDE SEQUENCE [LARGE SCALE GENOMIC DNA]</scope>
    <source>
        <strain evidence="3">F0677</strain>
    </source>
</reference>
<dbReference type="KEGG" id="dpn:BCB69_05600"/>
<evidence type="ECO:0000313" key="1">
    <source>
        <dbReference type="EMBL" id="AOH39677.1"/>
    </source>
</evidence>
<proteinExistence type="predicted"/>
<name>A0A1B3WFE2_9FIRM</name>
<keyword evidence="4" id="KW-1185">Reference proteome</keyword>
<dbReference type="EMBL" id="QWKU01000001">
    <property type="protein sequence ID" value="RID94640.1"/>
    <property type="molecule type" value="Genomic_DNA"/>
</dbReference>
<dbReference type="RefSeq" id="WP_069177435.1">
    <property type="nucleotide sequence ID" value="NZ_CP017037.1"/>
</dbReference>
<reference evidence="2 4" key="3">
    <citation type="submission" date="2018-08" db="EMBL/GenBank/DDBJ databases">
        <title>Draft genome sequence of Dialister pneumosintes KCOM 1685.</title>
        <authorList>
            <person name="Kook J.-K."/>
            <person name="Park S.-N."/>
            <person name="Lim Y.K."/>
        </authorList>
    </citation>
    <scope>NUCLEOTIDE SEQUENCE [LARGE SCALE GENOMIC DNA]</scope>
    <source>
        <strain evidence="2 4">KCOM 1685</strain>
    </source>
</reference>
<accession>A0A1B3WFE2</accession>
<sequence length="387" mass="44349">MGLPIRDILLLDYLDGKPLHTKVPSYQEKVLGGNTNQRLQLLLEAGWIRQTKPQETVNMLPDQALADFLAHHGYDSKGSHVELVRRVIENIPENAYEYAVPKLYIATARGKREMTGHMAYILNARGNYGLTEGEIGEAQRTLVSRGAPCSAKNILLRAFLQKVDILNMSGEWTRLRNLYFTMANFYVRDENARQALTMLYLVFLLDMSGMGNRNHLVSYEELFPTQKGIILLMDQLRRTLQLSDSELKGDFLSSIARYGPRLPFSYFSPQIIFKILMERLQGNDFDRTGYIVHANTPDPDSRAYHFQVSHFTPLTFKEKQKELERQKPLQLKRNIQPTVPPVMRISSVSTAPFTSGKISSRGKKEVKKKVYSPKVKKKSWLERLLGK</sequence>
<dbReference type="EMBL" id="CP017037">
    <property type="protein sequence ID" value="AOH39677.1"/>
    <property type="molecule type" value="Genomic_DNA"/>
</dbReference>
<dbReference type="OrthoDB" id="1634489at2"/>
<reference evidence="1" key="2">
    <citation type="submission" date="2016-08" db="EMBL/GenBank/DDBJ databases">
        <authorList>
            <person name="Seilhamer J.J."/>
        </authorList>
    </citation>
    <scope>NUCLEOTIDE SEQUENCE [LARGE SCALE GENOMIC DNA]</scope>
    <source>
        <strain evidence="1">F0677</strain>
    </source>
</reference>
<evidence type="ECO:0000313" key="4">
    <source>
        <dbReference type="Proteomes" id="UP000266262"/>
    </source>
</evidence>
<dbReference type="AlphaFoldDB" id="A0A1B3WFE2"/>
<dbReference type="Proteomes" id="UP000094757">
    <property type="component" value="Chromosome"/>
</dbReference>
<gene>
    <name evidence="1" type="ORF">BCB69_05600</name>
    <name evidence="2" type="ORF">DX915_03810</name>
</gene>
<dbReference type="STRING" id="39950.BCB69_05600"/>